<name>A0ABQ2S5W3_9DEIO</name>
<gene>
    <name evidence="2" type="ORF">GCM10008960_22970</name>
</gene>
<keyword evidence="1" id="KW-0732">Signal</keyword>
<reference evidence="3" key="1">
    <citation type="journal article" date="2019" name="Int. J. Syst. Evol. Microbiol.">
        <title>The Global Catalogue of Microorganisms (GCM) 10K type strain sequencing project: providing services to taxonomists for standard genome sequencing and annotation.</title>
        <authorList>
            <consortium name="The Broad Institute Genomics Platform"/>
            <consortium name="The Broad Institute Genome Sequencing Center for Infectious Disease"/>
            <person name="Wu L."/>
            <person name="Ma J."/>
        </authorList>
    </citation>
    <scope>NUCLEOTIDE SEQUENCE [LARGE SCALE GENOMIC DNA]</scope>
    <source>
        <strain evidence="3">JCM 31405</strain>
    </source>
</reference>
<feature type="signal peptide" evidence="1">
    <location>
        <begin position="1"/>
        <end position="21"/>
    </location>
</feature>
<evidence type="ECO:0000313" key="2">
    <source>
        <dbReference type="EMBL" id="GGR95442.1"/>
    </source>
</evidence>
<dbReference type="RefSeq" id="WP_189073293.1">
    <property type="nucleotide sequence ID" value="NZ_BMQN01000004.1"/>
</dbReference>
<sequence>MRPLLLTGLLLSSSLFTPAGAQSAPATGTATTLRLSAPVGTTVEQRSTLTSVLKVSDVKVTARPGANVPQKELDAVRTSFQGMGGQTTTITGKSFTRVAARDALGGVTLQQTLIQTIPGLPKALTTKATQTLDANGTLTDLKLSSDNADVNRLYQQMNLNELIRASNSSGTGPQLIGLPLTPGQSRETRQEVPLDSMMGALLGPILQDPDSDVDPATLTSTPLAVTSRLTFTGPDAAGRLRFTQTGTFGAWQTSVKDRAGQVLFQMNVTGGSVKGESLARPDGLTVSSSVRTTMQMRMLMTLDDMQISATLTQDQTITLRQP</sequence>
<protein>
    <submittedName>
        <fullName evidence="2">Uncharacterized protein</fullName>
    </submittedName>
</protein>
<dbReference type="Proteomes" id="UP000644548">
    <property type="component" value="Unassembled WGS sequence"/>
</dbReference>
<accession>A0ABQ2S5W3</accession>
<feature type="chain" id="PRO_5047008479" evidence="1">
    <location>
        <begin position="22"/>
        <end position="322"/>
    </location>
</feature>
<organism evidence="2 3">
    <name type="scientific">Deinococcus sedimenti</name>
    <dbReference type="NCBI Taxonomy" id="1867090"/>
    <lineage>
        <taxon>Bacteria</taxon>
        <taxon>Thermotogati</taxon>
        <taxon>Deinococcota</taxon>
        <taxon>Deinococci</taxon>
        <taxon>Deinococcales</taxon>
        <taxon>Deinococcaceae</taxon>
        <taxon>Deinococcus</taxon>
    </lineage>
</organism>
<comment type="caution">
    <text evidence="2">The sequence shown here is derived from an EMBL/GenBank/DDBJ whole genome shotgun (WGS) entry which is preliminary data.</text>
</comment>
<dbReference type="EMBL" id="BMQN01000004">
    <property type="protein sequence ID" value="GGR95442.1"/>
    <property type="molecule type" value="Genomic_DNA"/>
</dbReference>
<evidence type="ECO:0000313" key="3">
    <source>
        <dbReference type="Proteomes" id="UP000644548"/>
    </source>
</evidence>
<evidence type="ECO:0000256" key="1">
    <source>
        <dbReference type="SAM" id="SignalP"/>
    </source>
</evidence>
<proteinExistence type="predicted"/>
<keyword evidence="3" id="KW-1185">Reference proteome</keyword>